<evidence type="ECO:0000313" key="3">
    <source>
        <dbReference type="Proteomes" id="UP000886842"/>
    </source>
</evidence>
<evidence type="ECO:0000313" key="2">
    <source>
        <dbReference type="EMBL" id="HIT76219.1"/>
    </source>
</evidence>
<dbReference type="EMBL" id="DVLP01000339">
    <property type="protein sequence ID" value="HIT76219.1"/>
    <property type="molecule type" value="Genomic_DNA"/>
</dbReference>
<gene>
    <name evidence="2" type="ORF">IAA98_11580</name>
</gene>
<evidence type="ECO:0000256" key="1">
    <source>
        <dbReference type="SAM" id="MobiDB-lite"/>
    </source>
</evidence>
<sequence>MSRPPRWAQPARGDDATTLEVAVSGPAGIAAARRAATAAYVWARRQGLPLPDLERVCRVGGYVVIPFSERLPEEIVEQFRQEFPDLYNDGATSSILGSNTTGGEVQSVQPL</sequence>
<reference evidence="2" key="2">
    <citation type="journal article" date="2021" name="PeerJ">
        <title>Extensive microbial diversity within the chicken gut microbiome revealed by metagenomics and culture.</title>
        <authorList>
            <person name="Gilroy R."/>
            <person name="Ravi A."/>
            <person name="Getino M."/>
            <person name="Pursley I."/>
            <person name="Horton D.L."/>
            <person name="Alikhan N.F."/>
            <person name="Baker D."/>
            <person name="Gharbi K."/>
            <person name="Hall N."/>
            <person name="Watson M."/>
            <person name="Adriaenssens E.M."/>
            <person name="Foster-Nyarko E."/>
            <person name="Jarju S."/>
            <person name="Secka A."/>
            <person name="Antonio M."/>
            <person name="Oren A."/>
            <person name="Chaudhuri R.R."/>
            <person name="La Ragione R."/>
            <person name="Hildebrand F."/>
            <person name="Pallen M.J."/>
        </authorList>
    </citation>
    <scope>NUCLEOTIDE SEQUENCE</scope>
    <source>
        <strain evidence="2">ChiGjej1B1-24693</strain>
    </source>
</reference>
<dbReference type="AlphaFoldDB" id="A0A9D1KME0"/>
<proteinExistence type="predicted"/>
<protein>
    <submittedName>
        <fullName evidence="2">Uncharacterized protein</fullName>
    </submittedName>
</protein>
<reference evidence="2" key="1">
    <citation type="submission" date="2020-10" db="EMBL/GenBank/DDBJ databases">
        <authorList>
            <person name="Gilroy R."/>
        </authorList>
    </citation>
    <scope>NUCLEOTIDE SEQUENCE</scope>
    <source>
        <strain evidence="2">ChiGjej1B1-24693</strain>
    </source>
</reference>
<feature type="region of interest" description="Disordered" evidence="1">
    <location>
        <begin position="92"/>
        <end position="111"/>
    </location>
</feature>
<comment type="caution">
    <text evidence="2">The sequence shown here is derived from an EMBL/GenBank/DDBJ whole genome shotgun (WGS) entry which is preliminary data.</text>
</comment>
<accession>A0A9D1KME0</accession>
<organism evidence="2 3">
    <name type="scientific">Candidatus Avipropionibacterium avicola</name>
    <dbReference type="NCBI Taxonomy" id="2840701"/>
    <lineage>
        <taxon>Bacteria</taxon>
        <taxon>Bacillati</taxon>
        <taxon>Actinomycetota</taxon>
        <taxon>Actinomycetes</taxon>
        <taxon>Propionibacteriales</taxon>
        <taxon>Propionibacteriaceae</taxon>
        <taxon>Propionibacteriaceae incertae sedis</taxon>
        <taxon>Candidatus Avipropionibacterium</taxon>
    </lineage>
</organism>
<name>A0A9D1KME0_9ACTN</name>
<dbReference type="Proteomes" id="UP000886842">
    <property type="component" value="Unassembled WGS sequence"/>
</dbReference>